<dbReference type="Pfam" id="PF00400">
    <property type="entry name" value="WD40"/>
    <property type="match status" value="2"/>
</dbReference>
<keyword evidence="1 3" id="KW-0853">WD repeat</keyword>
<proteinExistence type="predicted"/>
<dbReference type="AlphaFoldDB" id="A0A9W8ZUU5"/>
<protein>
    <submittedName>
        <fullName evidence="4">WD40-repeat-containing domain protein</fullName>
    </submittedName>
</protein>
<feature type="repeat" description="WD" evidence="3">
    <location>
        <begin position="42"/>
        <end position="83"/>
    </location>
</feature>
<dbReference type="PROSITE" id="PS50082">
    <property type="entry name" value="WD_REPEATS_2"/>
    <property type="match status" value="2"/>
</dbReference>
<dbReference type="PANTHER" id="PTHR22847">
    <property type="entry name" value="WD40 REPEAT PROTEIN"/>
    <property type="match status" value="1"/>
</dbReference>
<dbReference type="InterPro" id="IPR015943">
    <property type="entry name" value="WD40/YVTN_repeat-like_dom_sf"/>
</dbReference>
<dbReference type="SMART" id="SM00320">
    <property type="entry name" value="WD40"/>
    <property type="match status" value="2"/>
</dbReference>
<feature type="repeat" description="WD" evidence="3">
    <location>
        <begin position="1"/>
        <end position="39"/>
    </location>
</feature>
<reference evidence="4" key="1">
    <citation type="submission" date="2022-08" db="EMBL/GenBank/DDBJ databases">
        <authorList>
            <consortium name="DOE Joint Genome Institute"/>
            <person name="Min B."/>
            <person name="Riley R."/>
            <person name="Sierra-Patev S."/>
            <person name="Naranjo-Ortiz M."/>
            <person name="Looney B."/>
            <person name="Konkel Z."/>
            <person name="Slot J.C."/>
            <person name="Sakamoto Y."/>
            <person name="Steenwyk J.L."/>
            <person name="Rokas A."/>
            <person name="Carro J."/>
            <person name="Camarero S."/>
            <person name="Ferreira P."/>
            <person name="Molpeceres G."/>
            <person name="Ruiz-Duenas F.J."/>
            <person name="Serrano A."/>
            <person name="Henrissat B."/>
            <person name="Drula E."/>
            <person name="Hughes K.W."/>
            <person name="Mata J.L."/>
            <person name="Ishikawa N.K."/>
            <person name="Vargas-Isla R."/>
            <person name="Ushijima S."/>
            <person name="Smith C.A."/>
            <person name="Ahrendt S."/>
            <person name="Andreopoulos W."/>
            <person name="He G."/>
            <person name="Labutti K."/>
            <person name="Lipzen A."/>
            <person name="Ng V."/>
            <person name="Sandor L."/>
            <person name="Barry K."/>
            <person name="Martinez A.T."/>
            <person name="Xiao Y."/>
            <person name="Gibbons J.G."/>
            <person name="Terashima K."/>
            <person name="Hibbett D.S."/>
            <person name="Grigoriev I.V."/>
        </authorList>
    </citation>
    <scope>NUCLEOTIDE SEQUENCE</scope>
    <source>
        <strain evidence="4">Sp2 HRB7682 ss15</strain>
    </source>
</reference>
<dbReference type="GO" id="GO:1990234">
    <property type="term" value="C:transferase complex"/>
    <property type="evidence" value="ECO:0007669"/>
    <property type="project" value="UniProtKB-ARBA"/>
</dbReference>
<feature type="non-terminal residue" evidence="4">
    <location>
        <position position="1"/>
    </location>
</feature>
<evidence type="ECO:0000313" key="4">
    <source>
        <dbReference type="EMBL" id="KAJ4466403.1"/>
    </source>
</evidence>
<dbReference type="PANTHER" id="PTHR22847:SF637">
    <property type="entry name" value="WD REPEAT DOMAIN 5B"/>
    <property type="match status" value="1"/>
</dbReference>
<dbReference type="Proteomes" id="UP001150238">
    <property type="component" value="Unassembled WGS sequence"/>
</dbReference>
<accession>A0A9W8ZUU5</accession>
<evidence type="ECO:0000256" key="3">
    <source>
        <dbReference type="PROSITE-ProRule" id="PRU00221"/>
    </source>
</evidence>
<gene>
    <name evidence="4" type="ORF">C8J55DRAFT_396818</name>
</gene>
<evidence type="ECO:0000256" key="1">
    <source>
        <dbReference type="ARBA" id="ARBA00022574"/>
    </source>
</evidence>
<dbReference type="EMBL" id="JANVFS010000045">
    <property type="protein sequence ID" value="KAJ4466403.1"/>
    <property type="molecule type" value="Genomic_DNA"/>
</dbReference>
<dbReference type="SUPFAM" id="SSF50978">
    <property type="entry name" value="WD40 repeat-like"/>
    <property type="match status" value="1"/>
</dbReference>
<evidence type="ECO:0000256" key="2">
    <source>
        <dbReference type="ARBA" id="ARBA00022737"/>
    </source>
</evidence>
<keyword evidence="2" id="KW-0677">Repeat</keyword>
<dbReference type="InterPro" id="IPR036322">
    <property type="entry name" value="WD40_repeat_dom_sf"/>
</dbReference>
<name>A0A9W8ZUU5_9AGAR</name>
<comment type="caution">
    <text evidence="4">The sequence shown here is derived from an EMBL/GenBank/DDBJ whole genome shotgun (WGS) entry which is preliminary data.</text>
</comment>
<organism evidence="4 5">
    <name type="scientific">Lentinula lateritia</name>
    <dbReference type="NCBI Taxonomy" id="40482"/>
    <lineage>
        <taxon>Eukaryota</taxon>
        <taxon>Fungi</taxon>
        <taxon>Dikarya</taxon>
        <taxon>Basidiomycota</taxon>
        <taxon>Agaricomycotina</taxon>
        <taxon>Agaricomycetes</taxon>
        <taxon>Agaricomycetidae</taxon>
        <taxon>Agaricales</taxon>
        <taxon>Marasmiineae</taxon>
        <taxon>Omphalotaceae</taxon>
        <taxon>Lentinula</taxon>
    </lineage>
</organism>
<dbReference type="PROSITE" id="PS50294">
    <property type="entry name" value="WD_REPEATS_REGION"/>
    <property type="match status" value="2"/>
</dbReference>
<evidence type="ECO:0000313" key="5">
    <source>
        <dbReference type="Proteomes" id="UP001150238"/>
    </source>
</evidence>
<dbReference type="InterPro" id="IPR001680">
    <property type="entry name" value="WD40_rpt"/>
</dbReference>
<dbReference type="Gene3D" id="2.130.10.10">
    <property type="entry name" value="YVTN repeat-like/Quinoprotein amine dehydrogenase"/>
    <property type="match status" value="1"/>
</dbReference>
<feature type="non-terminal residue" evidence="4">
    <location>
        <position position="88"/>
    </location>
</feature>
<sequence length="88" mass="9940">HTSYMNSVAFTTDRGKIISDSEDHTIRIWNAEKSGQMIDEPLLDHTKWVNSVGFSRDGEKIVSGSRDNTIRLFDARHGKMIGEPLQGH</sequence>
<reference evidence="4" key="2">
    <citation type="journal article" date="2023" name="Proc. Natl. Acad. Sci. U.S.A.">
        <title>A global phylogenomic analysis of the shiitake genus Lentinula.</title>
        <authorList>
            <person name="Sierra-Patev S."/>
            <person name="Min B."/>
            <person name="Naranjo-Ortiz M."/>
            <person name="Looney B."/>
            <person name="Konkel Z."/>
            <person name="Slot J.C."/>
            <person name="Sakamoto Y."/>
            <person name="Steenwyk J.L."/>
            <person name="Rokas A."/>
            <person name="Carro J."/>
            <person name="Camarero S."/>
            <person name="Ferreira P."/>
            <person name="Molpeceres G."/>
            <person name="Ruiz-Duenas F.J."/>
            <person name="Serrano A."/>
            <person name="Henrissat B."/>
            <person name="Drula E."/>
            <person name="Hughes K.W."/>
            <person name="Mata J.L."/>
            <person name="Ishikawa N.K."/>
            <person name="Vargas-Isla R."/>
            <person name="Ushijima S."/>
            <person name="Smith C.A."/>
            <person name="Donoghue J."/>
            <person name="Ahrendt S."/>
            <person name="Andreopoulos W."/>
            <person name="He G."/>
            <person name="LaButti K."/>
            <person name="Lipzen A."/>
            <person name="Ng V."/>
            <person name="Riley R."/>
            <person name="Sandor L."/>
            <person name="Barry K."/>
            <person name="Martinez A.T."/>
            <person name="Xiao Y."/>
            <person name="Gibbons J.G."/>
            <person name="Terashima K."/>
            <person name="Grigoriev I.V."/>
            <person name="Hibbett D."/>
        </authorList>
    </citation>
    <scope>NUCLEOTIDE SEQUENCE</scope>
    <source>
        <strain evidence="4">Sp2 HRB7682 ss15</strain>
    </source>
</reference>